<feature type="compositionally biased region" description="Polar residues" evidence="1">
    <location>
        <begin position="237"/>
        <end position="253"/>
    </location>
</feature>
<accession>A0A0N1HHY9</accession>
<dbReference type="VEuPathDB" id="FungiDB:AB675_498"/>
<feature type="compositionally biased region" description="Acidic residues" evidence="1">
    <location>
        <begin position="182"/>
        <end position="195"/>
    </location>
</feature>
<sequence>MFCNRAELLPEDETVKEHEAAKAEEAKSLAKDRAGRGLFQGIFSRRLPVGPLGRPQFIRDYEDNGILRRLSSVSITNASDSDASIPVEDRHHYDHFSGDHVDTESDGYESGHVVRAAPRAYPINYDSESEVSMQSFQSYPYPHSPNGSESEQQTNYDSDGSSVREISPPLANHTRARRVVIDSDDEDGEGEDTEREDSPAPQFSEVESESAADHSSPAGSISEDNDIDSEDEDSDDTATLQPPQASSARYQRLQQHRYNRMRRASSSAEPIARPPARRGNYQGGAARSNVDYILLLI</sequence>
<evidence type="ECO:0000256" key="1">
    <source>
        <dbReference type="SAM" id="MobiDB-lite"/>
    </source>
</evidence>
<gene>
    <name evidence="2" type="ORF">AB675_498</name>
</gene>
<feature type="compositionally biased region" description="Basic residues" evidence="1">
    <location>
        <begin position="254"/>
        <end position="263"/>
    </location>
</feature>
<evidence type="ECO:0000313" key="2">
    <source>
        <dbReference type="EMBL" id="KPI45790.1"/>
    </source>
</evidence>
<feature type="region of interest" description="Disordered" evidence="1">
    <location>
        <begin position="77"/>
        <end position="110"/>
    </location>
</feature>
<dbReference type="Proteomes" id="UP000038010">
    <property type="component" value="Unassembled WGS sequence"/>
</dbReference>
<feature type="compositionally biased region" description="Basic and acidic residues" evidence="1">
    <location>
        <begin position="87"/>
        <end position="103"/>
    </location>
</feature>
<protein>
    <submittedName>
        <fullName evidence="2">Uncharacterized protein</fullName>
    </submittedName>
</protein>
<feature type="region of interest" description="Disordered" evidence="1">
    <location>
        <begin position="132"/>
        <end position="285"/>
    </location>
</feature>
<feature type="compositionally biased region" description="Acidic residues" evidence="1">
    <location>
        <begin position="223"/>
        <end position="236"/>
    </location>
</feature>
<keyword evidence="3" id="KW-1185">Reference proteome</keyword>
<dbReference type="EMBL" id="LFJN01000001">
    <property type="protein sequence ID" value="KPI45790.1"/>
    <property type="molecule type" value="Genomic_DNA"/>
</dbReference>
<dbReference type="OrthoDB" id="6105938at2759"/>
<dbReference type="RefSeq" id="XP_018005753.1">
    <property type="nucleotide sequence ID" value="XM_018145167.1"/>
</dbReference>
<dbReference type="GeneID" id="28737036"/>
<reference evidence="2 3" key="1">
    <citation type="submission" date="2015-06" db="EMBL/GenBank/DDBJ databases">
        <title>Draft genome of the ant-associated black yeast Phialophora attae CBS 131958.</title>
        <authorList>
            <person name="Moreno L.F."/>
            <person name="Stielow B.J."/>
            <person name="de Hoog S."/>
            <person name="Vicente V.A."/>
            <person name="Weiss V.A."/>
            <person name="de Vries M."/>
            <person name="Cruz L.M."/>
            <person name="Souza E.M."/>
        </authorList>
    </citation>
    <scope>NUCLEOTIDE SEQUENCE [LARGE SCALE GENOMIC DNA]</scope>
    <source>
        <strain evidence="2 3">CBS 131958</strain>
    </source>
</reference>
<comment type="caution">
    <text evidence="2">The sequence shown here is derived from an EMBL/GenBank/DDBJ whole genome shotgun (WGS) entry which is preliminary data.</text>
</comment>
<organism evidence="2 3">
    <name type="scientific">Cyphellophora attinorum</name>
    <dbReference type="NCBI Taxonomy" id="1664694"/>
    <lineage>
        <taxon>Eukaryota</taxon>
        <taxon>Fungi</taxon>
        <taxon>Dikarya</taxon>
        <taxon>Ascomycota</taxon>
        <taxon>Pezizomycotina</taxon>
        <taxon>Eurotiomycetes</taxon>
        <taxon>Chaetothyriomycetidae</taxon>
        <taxon>Chaetothyriales</taxon>
        <taxon>Cyphellophoraceae</taxon>
        <taxon>Cyphellophora</taxon>
    </lineage>
</organism>
<dbReference type="AlphaFoldDB" id="A0A0N1HHY9"/>
<dbReference type="STRING" id="1664694.A0A0N1HHY9"/>
<feature type="compositionally biased region" description="Polar residues" evidence="1">
    <location>
        <begin position="145"/>
        <end position="161"/>
    </location>
</feature>
<name>A0A0N1HHY9_9EURO</name>
<evidence type="ECO:0000313" key="3">
    <source>
        <dbReference type="Proteomes" id="UP000038010"/>
    </source>
</evidence>
<proteinExistence type="predicted"/>